<dbReference type="AlphaFoldDB" id="A0A381KNB7"/>
<proteinExistence type="predicted"/>
<sequence length="179" mass="21069">MSHPEAIPNDVTPFHMTEEQQCQAIRDRIHMVVNGYRNTVPPTHITRKKYRIRFLPVSLIAACLAVGFSEREIINVHLYFLIAVPVLGYYVFKQVQSGDGFIHVTPGEKFWRNDIISDADILLLSENVHIRDWLNRTLNETHRLTYTLLAEKGYRIEWLVRDERIIYEKKRIRQVINNA</sequence>
<dbReference type="EMBL" id="UIGI01000002">
    <property type="protein sequence ID" value="SUY92864.1"/>
    <property type="molecule type" value="Genomic_DNA"/>
</dbReference>
<dbReference type="RefSeq" id="WP_115632094.1">
    <property type="nucleotide sequence ID" value="NZ_UIGI01000002.1"/>
</dbReference>
<name>A0A381KNB7_9ENTR</name>
<gene>
    <name evidence="2" type="ORF">NCTC12119_04894</name>
</gene>
<evidence type="ECO:0000313" key="3">
    <source>
        <dbReference type="Proteomes" id="UP000255528"/>
    </source>
</evidence>
<keyword evidence="1" id="KW-0812">Transmembrane</keyword>
<protein>
    <submittedName>
        <fullName evidence="2">Uncharacterized protein</fullName>
    </submittedName>
</protein>
<accession>A0A381KNB7</accession>
<dbReference type="Proteomes" id="UP000255528">
    <property type="component" value="Unassembled WGS sequence"/>
</dbReference>
<evidence type="ECO:0000313" key="2">
    <source>
        <dbReference type="EMBL" id="SUY92864.1"/>
    </source>
</evidence>
<organism evidence="2 3">
    <name type="scientific">Buttiauxella agrestis</name>
    <dbReference type="NCBI Taxonomy" id="82977"/>
    <lineage>
        <taxon>Bacteria</taxon>
        <taxon>Pseudomonadati</taxon>
        <taxon>Pseudomonadota</taxon>
        <taxon>Gammaproteobacteria</taxon>
        <taxon>Enterobacterales</taxon>
        <taxon>Enterobacteriaceae</taxon>
        <taxon>Buttiauxella</taxon>
    </lineage>
</organism>
<feature type="transmembrane region" description="Helical" evidence="1">
    <location>
        <begin position="74"/>
        <end position="92"/>
    </location>
</feature>
<reference evidence="2 3" key="1">
    <citation type="submission" date="2018-06" db="EMBL/GenBank/DDBJ databases">
        <authorList>
            <consortium name="Pathogen Informatics"/>
            <person name="Doyle S."/>
        </authorList>
    </citation>
    <scope>NUCLEOTIDE SEQUENCE [LARGE SCALE GENOMIC DNA]</scope>
    <source>
        <strain evidence="2 3">NCTC12119</strain>
    </source>
</reference>
<keyword evidence="1" id="KW-0472">Membrane</keyword>
<feature type="transmembrane region" description="Helical" evidence="1">
    <location>
        <begin position="50"/>
        <end position="68"/>
    </location>
</feature>
<keyword evidence="1" id="KW-1133">Transmembrane helix</keyword>
<evidence type="ECO:0000256" key="1">
    <source>
        <dbReference type="SAM" id="Phobius"/>
    </source>
</evidence>